<protein>
    <recommendedName>
        <fullName evidence="2">Metallo-beta-lactamase domain-containing protein</fullName>
    </recommendedName>
</protein>
<dbReference type="EMBL" id="BBMR01000001">
    <property type="protein sequence ID" value="GAL16839.1"/>
    <property type="molecule type" value="Genomic_DNA"/>
</dbReference>
<dbReference type="InterPro" id="IPR001279">
    <property type="entry name" value="Metallo-B-lactamas"/>
</dbReference>
<dbReference type="OrthoDB" id="9805728at2"/>
<dbReference type="GO" id="GO:0016787">
    <property type="term" value="F:hydrolase activity"/>
    <property type="evidence" value="ECO:0007669"/>
    <property type="project" value="UniProtKB-KW"/>
</dbReference>
<evidence type="ECO:0000313" key="3">
    <source>
        <dbReference type="EMBL" id="GAL16839.1"/>
    </source>
</evidence>
<sequence>MKIHHLRSATFVIESGEHFILIDPMLGEKGSMPPFSVFRFKAEKNPTVDLPVNAEGVLSKVNQALVTHSQTFGFKPLQHGDHLDPEGEKFLVEKGIPVTTPAKDKAYLEKYGMTVANGLEAWTPTPYLGGEITAVPAQHGHGWIHKVMANGCGFFLQLPNEPSIYISGDTVLTDDVKRALTELKPDITVVAAGQAQMDVGQPLLMPTDEVMAFIQLSPGKVIANHMEALNHCPVDRETLANSIQQLGLEQKVLIPADGETLEF</sequence>
<dbReference type="InterPro" id="IPR036866">
    <property type="entry name" value="RibonucZ/Hydroxyglut_hydro"/>
</dbReference>
<dbReference type="STRING" id="990268.JCM19235_5388"/>
<organism evidence="3 4">
    <name type="scientific">Vibrio maritimus</name>
    <dbReference type="NCBI Taxonomy" id="990268"/>
    <lineage>
        <taxon>Bacteria</taxon>
        <taxon>Pseudomonadati</taxon>
        <taxon>Pseudomonadota</taxon>
        <taxon>Gammaproteobacteria</taxon>
        <taxon>Vibrionales</taxon>
        <taxon>Vibrionaceae</taxon>
        <taxon>Vibrio</taxon>
    </lineage>
</organism>
<gene>
    <name evidence="3" type="ORF">JCM19235_5388</name>
</gene>
<comment type="caution">
    <text evidence="3">The sequence shown here is derived from an EMBL/GenBank/DDBJ whole genome shotgun (WGS) entry which is preliminary data.</text>
</comment>
<dbReference type="PANTHER" id="PTHR43546">
    <property type="entry name" value="UPF0173 METAL-DEPENDENT HYDROLASE MJ1163-RELATED"/>
    <property type="match status" value="1"/>
</dbReference>
<evidence type="ECO:0000256" key="1">
    <source>
        <dbReference type="ARBA" id="ARBA00022801"/>
    </source>
</evidence>
<reference evidence="3 4" key="1">
    <citation type="submission" date="2014-09" db="EMBL/GenBank/DDBJ databases">
        <title>Vibrio maritimus JCM 19235. (C45) whole genome shotgun sequence.</title>
        <authorList>
            <person name="Sawabe T."/>
            <person name="Meirelles P."/>
            <person name="Nakanishi M."/>
            <person name="Sayaka M."/>
            <person name="Hattori M."/>
            <person name="Ohkuma M."/>
        </authorList>
    </citation>
    <scope>NUCLEOTIDE SEQUENCE [LARGE SCALE GENOMIC DNA]</scope>
    <source>
        <strain evidence="4">JCM19235</strain>
    </source>
</reference>
<dbReference type="Pfam" id="PF12706">
    <property type="entry name" value="Lactamase_B_2"/>
    <property type="match status" value="1"/>
</dbReference>
<evidence type="ECO:0000259" key="2">
    <source>
        <dbReference type="Pfam" id="PF12706"/>
    </source>
</evidence>
<dbReference type="SUPFAM" id="SSF56281">
    <property type="entry name" value="Metallo-hydrolase/oxidoreductase"/>
    <property type="match status" value="1"/>
</dbReference>
<evidence type="ECO:0000313" key="4">
    <source>
        <dbReference type="Proteomes" id="UP000029228"/>
    </source>
</evidence>
<dbReference type="AlphaFoldDB" id="A0A090RRI1"/>
<dbReference type="Proteomes" id="UP000029228">
    <property type="component" value="Unassembled WGS sequence"/>
</dbReference>
<reference evidence="3 4" key="2">
    <citation type="submission" date="2014-09" db="EMBL/GenBank/DDBJ databases">
        <authorList>
            <consortium name="NBRP consortium"/>
            <person name="Sawabe T."/>
            <person name="Meirelles P."/>
            <person name="Nakanishi M."/>
            <person name="Sayaka M."/>
            <person name="Hattori M."/>
            <person name="Ohkuma M."/>
        </authorList>
    </citation>
    <scope>NUCLEOTIDE SEQUENCE [LARGE SCALE GENOMIC DNA]</scope>
    <source>
        <strain evidence="4">JCM19235</strain>
    </source>
</reference>
<accession>A0A090RRI1</accession>
<proteinExistence type="predicted"/>
<keyword evidence="1" id="KW-0378">Hydrolase</keyword>
<feature type="domain" description="Metallo-beta-lactamase" evidence="2">
    <location>
        <begin position="20"/>
        <end position="226"/>
    </location>
</feature>
<dbReference type="InterPro" id="IPR050114">
    <property type="entry name" value="UPF0173_UPF0282_UlaG_hydrolase"/>
</dbReference>
<dbReference type="Gene3D" id="3.60.15.10">
    <property type="entry name" value="Ribonuclease Z/Hydroxyacylglutathione hydrolase-like"/>
    <property type="match status" value="1"/>
</dbReference>
<dbReference type="PANTHER" id="PTHR43546:SF9">
    <property type="entry name" value="L-ASCORBATE-6-PHOSPHATE LACTONASE ULAG-RELATED"/>
    <property type="match status" value="1"/>
</dbReference>
<keyword evidence="4" id="KW-1185">Reference proteome</keyword>
<name>A0A090RRI1_9VIBR</name>